<keyword evidence="1" id="KW-0732">Signal</keyword>
<accession>A0A532V6A2</accession>
<reference evidence="2 3" key="1">
    <citation type="submission" date="2017-06" db="EMBL/GenBank/DDBJ databases">
        <title>Novel microbial phyla capable of carbon fixation and sulfur reduction in deep-sea sediments.</title>
        <authorList>
            <person name="Huang J."/>
            <person name="Baker B."/>
            <person name="Wang Y."/>
        </authorList>
    </citation>
    <scope>NUCLEOTIDE SEQUENCE [LARGE SCALE GENOMIC DNA]</scope>
    <source>
        <strain evidence="2">B3_TA06</strain>
    </source>
</reference>
<proteinExistence type="predicted"/>
<sequence length="555" mass="61206">MKKATSLLLAVVIAALAYTPNSFRYASTAGILWDDYDWFLADPARIPLIEGYQLYTNLANFVTAEEHPLSDSIGFQGPGFYLIGGKGWGPPLGAAGVFDTRMLRFADSIDIDGDTYWGHGAKADTNYQVDPDDGSIIGTDIATEVVDAYHTRNDFDGYLGLGYTLGETFSMGLGYYHGSNKISWFPADNNQIISNYSYTTGLDTYDTAYSFNEFTTTEMSNRIKLGAWTEIDYLQLSGYLGADIFSGNKGLDTLYRYSLAESYPGLDTRTDTVVNNLGTWPYSGMGIPVELLGIYEIDEGQEVWFFGGVEYRTWRWKDGAGITDVSIDTLLEDYEEPPDTFTRTTANINSTLAAGSGSYSGLAYNLGVKGVFAINEMVTFGLGVHFAGSSGRDSTYNDHTDSTLTSLDDGDGMGEVTDVTTTTLKTYSDYLVNEAFSMAFHFPVGVEFTPLKWLALRLGATYVHEMSTYRTWAEATSAIYTETYTQFGDGTSDASTTYLPYDIGHAEGEQKETLDKVTYDFGIGFKITKNLQIDLMGFSDLTDMGNWKLSAIFKF</sequence>
<evidence type="ECO:0000313" key="2">
    <source>
        <dbReference type="EMBL" id="TKJ42725.1"/>
    </source>
</evidence>
<comment type="caution">
    <text evidence="2">The sequence shown here is derived from an EMBL/GenBank/DDBJ whole genome shotgun (WGS) entry which is preliminary data.</text>
</comment>
<organism evidence="2 3">
    <name type="scientific">candidate division TA06 bacterium B3_TA06</name>
    <dbReference type="NCBI Taxonomy" id="2012487"/>
    <lineage>
        <taxon>Bacteria</taxon>
        <taxon>Bacteria division TA06</taxon>
    </lineage>
</organism>
<evidence type="ECO:0000256" key="1">
    <source>
        <dbReference type="SAM" id="SignalP"/>
    </source>
</evidence>
<evidence type="ECO:0000313" key="3">
    <source>
        <dbReference type="Proteomes" id="UP000317778"/>
    </source>
</evidence>
<evidence type="ECO:0008006" key="4">
    <source>
        <dbReference type="Google" id="ProtNLM"/>
    </source>
</evidence>
<gene>
    <name evidence="2" type="ORF">CEE36_06485</name>
</gene>
<dbReference type="Proteomes" id="UP000317778">
    <property type="component" value="Unassembled WGS sequence"/>
</dbReference>
<name>A0A532V6A2_UNCT6</name>
<protein>
    <recommendedName>
        <fullName evidence="4">Outer membrane protein beta-barrel domain-containing protein</fullName>
    </recommendedName>
</protein>
<dbReference type="EMBL" id="NJBO01000009">
    <property type="protein sequence ID" value="TKJ42725.1"/>
    <property type="molecule type" value="Genomic_DNA"/>
</dbReference>
<feature type="signal peptide" evidence="1">
    <location>
        <begin position="1"/>
        <end position="17"/>
    </location>
</feature>
<feature type="chain" id="PRO_5021711998" description="Outer membrane protein beta-barrel domain-containing protein" evidence="1">
    <location>
        <begin position="18"/>
        <end position="555"/>
    </location>
</feature>
<dbReference type="AlphaFoldDB" id="A0A532V6A2"/>